<dbReference type="GeneID" id="93608680"/>
<dbReference type="OrthoDB" id="2287349at2759"/>
<dbReference type="RefSeq" id="XP_067512400.1">
    <property type="nucleotide sequence ID" value="XM_067656299.1"/>
</dbReference>
<name>I1BLC4_RHIO9</name>
<accession>I1BLC4</accession>
<sequence>MFRVFPPVSFDVLQLPLKQGGLGVLNPAIQQLALQFRWLTPLLHENNPTPLTVRWIGAHMESMSTLPLLDRRLPFIFPALRRGLLHEYRPGLCSILYRAFDSLFDRATVSKKLNVPLDQPPQLTSDFCLSLPLSATVSWSAQIKPSVQHSFDTVLVKDAFFFDPVLQCLIPLSSSQGHSSLIIGKYRILCRIPTYFKHDSYSIYKKSE</sequence>
<dbReference type="InParanoid" id="I1BLC4"/>
<evidence type="ECO:0000313" key="2">
    <source>
        <dbReference type="Proteomes" id="UP000009138"/>
    </source>
</evidence>
<proteinExistence type="predicted"/>
<dbReference type="Proteomes" id="UP000009138">
    <property type="component" value="Unassembled WGS sequence"/>
</dbReference>
<organism evidence="1 2">
    <name type="scientific">Rhizopus delemar (strain RA 99-880 / ATCC MYA-4621 / FGSC 9543 / NRRL 43880)</name>
    <name type="common">Mucormycosis agent</name>
    <name type="synonym">Rhizopus arrhizus var. delemar</name>
    <dbReference type="NCBI Taxonomy" id="246409"/>
    <lineage>
        <taxon>Eukaryota</taxon>
        <taxon>Fungi</taxon>
        <taxon>Fungi incertae sedis</taxon>
        <taxon>Mucoromycota</taxon>
        <taxon>Mucoromycotina</taxon>
        <taxon>Mucoromycetes</taxon>
        <taxon>Mucorales</taxon>
        <taxon>Mucorineae</taxon>
        <taxon>Rhizopodaceae</taxon>
        <taxon>Rhizopus</taxon>
    </lineage>
</organism>
<protein>
    <submittedName>
        <fullName evidence="1">Uncharacterized protein</fullName>
    </submittedName>
</protein>
<dbReference type="VEuPathDB" id="FungiDB:RO3G_01708"/>
<dbReference type="EMBL" id="CH476732">
    <property type="protein sequence ID" value="EIE77004.1"/>
    <property type="molecule type" value="Genomic_DNA"/>
</dbReference>
<dbReference type="AlphaFoldDB" id="I1BLC4"/>
<reference evidence="1 2" key="1">
    <citation type="journal article" date="2009" name="PLoS Genet.">
        <title>Genomic analysis of the basal lineage fungus Rhizopus oryzae reveals a whole-genome duplication.</title>
        <authorList>
            <person name="Ma L.-J."/>
            <person name="Ibrahim A.S."/>
            <person name="Skory C."/>
            <person name="Grabherr M.G."/>
            <person name="Burger G."/>
            <person name="Butler M."/>
            <person name="Elias M."/>
            <person name="Idnurm A."/>
            <person name="Lang B.F."/>
            <person name="Sone T."/>
            <person name="Abe A."/>
            <person name="Calvo S.E."/>
            <person name="Corrochano L.M."/>
            <person name="Engels R."/>
            <person name="Fu J."/>
            <person name="Hansberg W."/>
            <person name="Kim J.-M."/>
            <person name="Kodira C.D."/>
            <person name="Koehrsen M.J."/>
            <person name="Liu B."/>
            <person name="Miranda-Saavedra D."/>
            <person name="O'Leary S."/>
            <person name="Ortiz-Castellanos L."/>
            <person name="Poulter R."/>
            <person name="Rodriguez-Romero J."/>
            <person name="Ruiz-Herrera J."/>
            <person name="Shen Y.-Q."/>
            <person name="Zeng Q."/>
            <person name="Galagan J."/>
            <person name="Birren B.W."/>
            <person name="Cuomo C.A."/>
            <person name="Wickes B.L."/>
        </authorList>
    </citation>
    <scope>NUCLEOTIDE SEQUENCE [LARGE SCALE GENOMIC DNA]</scope>
    <source>
        <strain evidence="2">RA 99-880 / ATCC MYA-4621 / FGSC 9543 / NRRL 43880</strain>
    </source>
</reference>
<gene>
    <name evidence="1" type="ORF">RO3G_01708</name>
</gene>
<evidence type="ECO:0000313" key="1">
    <source>
        <dbReference type="EMBL" id="EIE77004.1"/>
    </source>
</evidence>
<keyword evidence="2" id="KW-1185">Reference proteome</keyword>